<keyword evidence="10" id="KW-1185">Reference proteome</keyword>
<evidence type="ECO:0000256" key="6">
    <source>
        <dbReference type="ARBA" id="ARBA00023242"/>
    </source>
</evidence>
<dbReference type="VEuPathDB" id="VectorBase:LDEU007875"/>
<dbReference type="GO" id="GO:0008270">
    <property type="term" value="F:zinc ion binding"/>
    <property type="evidence" value="ECO:0007669"/>
    <property type="project" value="UniProtKB-KW"/>
</dbReference>
<dbReference type="SUPFAM" id="SSF57667">
    <property type="entry name" value="beta-beta-alpha zinc fingers"/>
    <property type="match status" value="2"/>
</dbReference>
<evidence type="ECO:0000256" key="4">
    <source>
        <dbReference type="ARBA" id="ARBA00022771"/>
    </source>
</evidence>
<evidence type="ECO:0000256" key="2">
    <source>
        <dbReference type="ARBA" id="ARBA00022723"/>
    </source>
</evidence>
<dbReference type="PANTHER" id="PTHR24394">
    <property type="entry name" value="ZINC FINGER PROTEIN"/>
    <property type="match status" value="1"/>
</dbReference>
<dbReference type="PROSITE" id="PS00028">
    <property type="entry name" value="ZINC_FINGER_C2H2_1"/>
    <property type="match status" value="3"/>
</dbReference>
<feature type="domain" description="C2H2-type" evidence="8">
    <location>
        <begin position="145"/>
        <end position="173"/>
    </location>
</feature>
<dbReference type="SMART" id="SM00355">
    <property type="entry name" value="ZnF_C2H2"/>
    <property type="match status" value="4"/>
</dbReference>
<keyword evidence="4 7" id="KW-0863">Zinc-finger</keyword>
<dbReference type="AlphaFoldDB" id="A0A443S9T3"/>
<evidence type="ECO:0000256" key="5">
    <source>
        <dbReference type="ARBA" id="ARBA00022833"/>
    </source>
</evidence>
<proteinExistence type="predicted"/>
<dbReference type="PANTHER" id="PTHR24394:SF29">
    <property type="entry name" value="MYONEURIN"/>
    <property type="match status" value="1"/>
</dbReference>
<dbReference type="Gene3D" id="3.30.160.60">
    <property type="entry name" value="Classic Zinc Finger"/>
    <property type="match status" value="2"/>
</dbReference>
<keyword evidence="6" id="KW-0539">Nucleus</keyword>
<protein>
    <submittedName>
        <fullName evidence="9">Spalt-like transcription factor 4</fullName>
    </submittedName>
</protein>
<evidence type="ECO:0000313" key="10">
    <source>
        <dbReference type="Proteomes" id="UP000288716"/>
    </source>
</evidence>
<gene>
    <name evidence="9" type="ORF">B4U80_13263</name>
</gene>
<reference evidence="9 10" key="1">
    <citation type="journal article" date="2018" name="Gigascience">
        <title>Genomes of trombidid mites reveal novel predicted allergens and laterally-transferred genes associated with secondary metabolism.</title>
        <authorList>
            <person name="Dong X."/>
            <person name="Chaisiri K."/>
            <person name="Xia D."/>
            <person name="Armstrong S.D."/>
            <person name="Fang Y."/>
            <person name="Donnelly M.J."/>
            <person name="Kadowaki T."/>
            <person name="McGarry J.W."/>
            <person name="Darby A.C."/>
            <person name="Makepeace B.L."/>
        </authorList>
    </citation>
    <scope>NUCLEOTIDE SEQUENCE [LARGE SCALE GENOMIC DNA]</scope>
    <source>
        <strain evidence="9">UoL-UT</strain>
    </source>
</reference>
<dbReference type="InterPro" id="IPR036236">
    <property type="entry name" value="Znf_C2H2_sf"/>
</dbReference>
<dbReference type="GO" id="GO:0005634">
    <property type="term" value="C:nucleus"/>
    <property type="evidence" value="ECO:0007669"/>
    <property type="project" value="UniProtKB-SubCell"/>
</dbReference>
<evidence type="ECO:0000256" key="7">
    <source>
        <dbReference type="PROSITE-ProRule" id="PRU00042"/>
    </source>
</evidence>
<dbReference type="STRING" id="299467.A0A443S9T3"/>
<dbReference type="PROSITE" id="PS50157">
    <property type="entry name" value="ZINC_FINGER_C2H2_2"/>
    <property type="match status" value="3"/>
</dbReference>
<comment type="subcellular location">
    <subcellularLocation>
        <location evidence="1">Nucleus</location>
    </subcellularLocation>
</comment>
<dbReference type="GO" id="GO:0000981">
    <property type="term" value="F:DNA-binding transcription factor activity, RNA polymerase II-specific"/>
    <property type="evidence" value="ECO:0007669"/>
    <property type="project" value="TreeGrafter"/>
</dbReference>
<feature type="domain" description="C2H2-type" evidence="8">
    <location>
        <begin position="346"/>
        <end position="380"/>
    </location>
</feature>
<dbReference type="Proteomes" id="UP000288716">
    <property type="component" value="Unassembled WGS sequence"/>
</dbReference>
<feature type="domain" description="C2H2-type" evidence="8">
    <location>
        <begin position="317"/>
        <end position="345"/>
    </location>
</feature>
<organism evidence="9 10">
    <name type="scientific">Leptotrombidium deliense</name>
    <dbReference type="NCBI Taxonomy" id="299467"/>
    <lineage>
        <taxon>Eukaryota</taxon>
        <taxon>Metazoa</taxon>
        <taxon>Ecdysozoa</taxon>
        <taxon>Arthropoda</taxon>
        <taxon>Chelicerata</taxon>
        <taxon>Arachnida</taxon>
        <taxon>Acari</taxon>
        <taxon>Acariformes</taxon>
        <taxon>Trombidiformes</taxon>
        <taxon>Prostigmata</taxon>
        <taxon>Anystina</taxon>
        <taxon>Parasitengona</taxon>
        <taxon>Trombiculoidea</taxon>
        <taxon>Trombiculidae</taxon>
        <taxon>Leptotrombidium</taxon>
    </lineage>
</organism>
<keyword evidence="3" id="KW-0677">Repeat</keyword>
<sequence>MAAKKAWLKRLWQIKLAENAISEENYDNLMNIENLNSVRDFNVEPEKEIIDLCSESEGDDNVANNSVDIISGETNCVEQTPRRLRRSIRISNSSIIKKKANDESNILLKNNWQSYSRHVAFDQTPPATIAHVHSFILERGMAGLLVCEFCRFSTYKVKSIETHIRTVHLNERPYTCIPCRERFVTKAEIDAHLTTEKHELALKPQQFMSIPSFTAVPYDNNVILFWHNNNTNNADKNNVHLSQQSNTETPKTFVDSMPSNEALERETMTYSSWLKINDSDILEINSHNIVFDNSNITSVEQVNEYIRSVIKKKINMFQCKFCNYTLTAERSIQSHVRSVHLKEKPYLCIPCNQQFSTESLLVRHLRREKHYYFVNYKQKPPKPKAVKQVVSSYSHDQQNASCNVDESFTTERHKEPYYHNDLHNYLYEVHFGLKQS</sequence>
<dbReference type="EMBL" id="NCKV01005272">
    <property type="protein sequence ID" value="RWS24165.1"/>
    <property type="molecule type" value="Genomic_DNA"/>
</dbReference>
<name>A0A443S9T3_9ACAR</name>
<accession>A0A443S9T3</accession>
<dbReference type="OrthoDB" id="6077919at2759"/>
<comment type="caution">
    <text evidence="9">The sequence shown here is derived from an EMBL/GenBank/DDBJ whole genome shotgun (WGS) entry which is preliminary data.</text>
</comment>
<evidence type="ECO:0000259" key="8">
    <source>
        <dbReference type="PROSITE" id="PS50157"/>
    </source>
</evidence>
<keyword evidence="2" id="KW-0479">Metal-binding</keyword>
<dbReference type="InterPro" id="IPR013087">
    <property type="entry name" value="Znf_C2H2_type"/>
</dbReference>
<evidence type="ECO:0000256" key="3">
    <source>
        <dbReference type="ARBA" id="ARBA00022737"/>
    </source>
</evidence>
<evidence type="ECO:0000313" key="9">
    <source>
        <dbReference type="EMBL" id="RWS24165.1"/>
    </source>
</evidence>
<evidence type="ECO:0000256" key="1">
    <source>
        <dbReference type="ARBA" id="ARBA00004123"/>
    </source>
</evidence>
<keyword evidence="5" id="KW-0862">Zinc</keyword>